<dbReference type="PROSITE" id="PS50290">
    <property type="entry name" value="PI3_4_KINASE_3"/>
    <property type="match status" value="1"/>
</dbReference>
<keyword evidence="2" id="KW-0808">Transferase</keyword>
<dbReference type="Pfam" id="PF00792">
    <property type="entry name" value="PI3K_C2"/>
    <property type="match status" value="1"/>
</dbReference>
<dbReference type="GO" id="GO:0006897">
    <property type="term" value="P:endocytosis"/>
    <property type="evidence" value="ECO:0007669"/>
    <property type="project" value="TreeGrafter"/>
</dbReference>
<comment type="caution">
    <text evidence="11">The sequence shown here is derived from an EMBL/GenBank/DDBJ whole genome shotgun (WGS) entry which is preliminary data.</text>
</comment>
<dbReference type="OrthoDB" id="67688at2759"/>
<dbReference type="GO" id="GO:0000407">
    <property type="term" value="C:phagophore assembly site"/>
    <property type="evidence" value="ECO:0007669"/>
    <property type="project" value="TreeGrafter"/>
</dbReference>
<dbReference type="SUPFAM" id="SSF56112">
    <property type="entry name" value="Protein kinase-like (PK-like)"/>
    <property type="match status" value="1"/>
</dbReference>
<evidence type="ECO:0000256" key="4">
    <source>
        <dbReference type="ARBA" id="ARBA00022777"/>
    </source>
</evidence>
<feature type="domain" description="PI3K/PI4K catalytic" evidence="8">
    <location>
        <begin position="900"/>
        <end position="1183"/>
    </location>
</feature>
<keyword evidence="5" id="KW-0067">ATP-binding</keyword>
<feature type="compositionally biased region" description="Low complexity" evidence="7">
    <location>
        <begin position="176"/>
        <end position="210"/>
    </location>
</feature>
<dbReference type="SUPFAM" id="SSF49562">
    <property type="entry name" value="C2 domain (Calcium/lipid-binding domain, CaLB)"/>
    <property type="match status" value="1"/>
</dbReference>
<evidence type="ECO:0000259" key="10">
    <source>
        <dbReference type="PROSITE" id="PS51547"/>
    </source>
</evidence>
<evidence type="ECO:0000259" key="9">
    <source>
        <dbReference type="PROSITE" id="PS51545"/>
    </source>
</evidence>
<proteinExistence type="inferred from homology"/>
<dbReference type="Gene3D" id="1.25.40.70">
    <property type="entry name" value="Phosphatidylinositol 3-kinase, accessory domain (PIK)"/>
    <property type="match status" value="1"/>
</dbReference>
<feature type="compositionally biased region" description="Gly residues" evidence="7">
    <location>
        <begin position="839"/>
        <end position="848"/>
    </location>
</feature>
<dbReference type="PROSITE" id="PS51547">
    <property type="entry name" value="C2_PI3K"/>
    <property type="match status" value="1"/>
</dbReference>
<dbReference type="PROSITE" id="PS00916">
    <property type="entry name" value="PI3_4_KINASE_2"/>
    <property type="match status" value="1"/>
</dbReference>
<evidence type="ECO:0000256" key="6">
    <source>
        <dbReference type="PROSITE-ProRule" id="PRU00880"/>
    </source>
</evidence>
<feature type="region of interest" description="Disordered" evidence="7">
    <location>
        <begin position="164"/>
        <end position="220"/>
    </location>
</feature>
<feature type="domain" description="PIK helical" evidence="9">
    <location>
        <begin position="483"/>
        <end position="659"/>
    </location>
</feature>
<dbReference type="InterPro" id="IPR001263">
    <property type="entry name" value="PI3K_accessory_dom"/>
</dbReference>
<gene>
    <name evidence="11" type="ORF">HYH02_006498</name>
</gene>
<dbReference type="InterPro" id="IPR011009">
    <property type="entry name" value="Kinase-like_dom_sf"/>
</dbReference>
<dbReference type="InterPro" id="IPR000403">
    <property type="entry name" value="PI3/4_kinase_cat_dom"/>
</dbReference>
<evidence type="ECO:0000259" key="8">
    <source>
        <dbReference type="PROSITE" id="PS50290"/>
    </source>
</evidence>
<dbReference type="Gene3D" id="2.60.40.150">
    <property type="entry name" value="C2 domain"/>
    <property type="match status" value="1"/>
</dbReference>
<feature type="compositionally biased region" description="Low complexity" evidence="7">
    <location>
        <begin position="817"/>
        <end position="835"/>
    </location>
</feature>
<dbReference type="SUPFAM" id="SSF48371">
    <property type="entry name" value="ARM repeat"/>
    <property type="match status" value="1"/>
</dbReference>
<dbReference type="PANTHER" id="PTHR10048">
    <property type="entry name" value="PHOSPHATIDYLINOSITOL KINASE"/>
    <property type="match status" value="1"/>
</dbReference>
<dbReference type="CDD" id="cd00870">
    <property type="entry name" value="PI3Ka_III"/>
    <property type="match status" value="1"/>
</dbReference>
<dbReference type="CDD" id="cd00896">
    <property type="entry name" value="PI3Kc_III"/>
    <property type="match status" value="1"/>
</dbReference>
<dbReference type="GO" id="GO:0016303">
    <property type="term" value="F:1-phosphatidylinositol-3-kinase activity"/>
    <property type="evidence" value="ECO:0007669"/>
    <property type="project" value="UniProtKB-EC"/>
</dbReference>
<dbReference type="Pfam" id="PF00613">
    <property type="entry name" value="PI3Ka"/>
    <property type="match status" value="1"/>
</dbReference>
<comment type="similarity">
    <text evidence="6">Belongs to the PI3/PI4-kinase family.</text>
</comment>
<dbReference type="GO" id="GO:0000045">
    <property type="term" value="P:autophagosome assembly"/>
    <property type="evidence" value="ECO:0007669"/>
    <property type="project" value="TreeGrafter"/>
</dbReference>
<keyword evidence="4" id="KW-0418">Kinase</keyword>
<dbReference type="Proteomes" id="UP000613740">
    <property type="component" value="Unassembled WGS sequence"/>
</dbReference>
<dbReference type="InterPro" id="IPR057756">
    <property type="entry name" value="PI3-kinase_type3/VPS34_cat"/>
</dbReference>
<dbReference type="Gene3D" id="1.10.1070.11">
    <property type="entry name" value="Phosphatidylinositol 3-/4-kinase, catalytic domain"/>
    <property type="match status" value="1"/>
</dbReference>
<evidence type="ECO:0000256" key="1">
    <source>
        <dbReference type="ARBA" id="ARBA00012073"/>
    </source>
</evidence>
<feature type="compositionally biased region" description="Gly residues" evidence="7">
    <location>
        <begin position="877"/>
        <end position="895"/>
    </location>
</feature>
<dbReference type="InterPro" id="IPR015433">
    <property type="entry name" value="PI3/4_kinase"/>
</dbReference>
<dbReference type="Pfam" id="PF00454">
    <property type="entry name" value="PI3_PI4_kinase"/>
    <property type="match status" value="1"/>
</dbReference>
<dbReference type="PANTHER" id="PTHR10048:SF7">
    <property type="entry name" value="PHOSPHATIDYLINOSITOL 3-KINASE CATALYTIC SUBUNIT TYPE 3"/>
    <property type="match status" value="1"/>
</dbReference>
<dbReference type="FunFam" id="1.10.1070.11:FF:000002">
    <property type="entry name" value="Phosphatidylinositol 3-kinase catalytic subunit type 3"/>
    <property type="match status" value="1"/>
</dbReference>
<protein>
    <recommendedName>
        <fullName evidence="1">phosphatidylinositol 3-kinase</fullName>
        <ecNumber evidence="1">2.7.1.137</ecNumber>
    </recommendedName>
</protein>
<dbReference type="EMBL" id="JAEHOD010000017">
    <property type="protein sequence ID" value="KAG2448609.1"/>
    <property type="molecule type" value="Genomic_DNA"/>
</dbReference>
<dbReference type="EC" id="2.7.1.137" evidence="1"/>
<keyword evidence="3" id="KW-0547">Nucleotide-binding</keyword>
<dbReference type="InterPro" id="IPR018936">
    <property type="entry name" value="PI3/4_kinase_CS"/>
</dbReference>
<dbReference type="GO" id="GO:0005777">
    <property type="term" value="C:peroxisome"/>
    <property type="evidence" value="ECO:0007669"/>
    <property type="project" value="TreeGrafter"/>
</dbReference>
<dbReference type="GO" id="GO:0034272">
    <property type="term" value="C:phosphatidylinositol 3-kinase complex, class III, type II"/>
    <property type="evidence" value="ECO:0007669"/>
    <property type="project" value="TreeGrafter"/>
</dbReference>
<evidence type="ECO:0000256" key="5">
    <source>
        <dbReference type="ARBA" id="ARBA00022840"/>
    </source>
</evidence>
<evidence type="ECO:0000313" key="11">
    <source>
        <dbReference type="EMBL" id="KAG2448609.1"/>
    </source>
</evidence>
<dbReference type="SMART" id="SM00146">
    <property type="entry name" value="PI3Kc"/>
    <property type="match status" value="1"/>
</dbReference>
<name>A0A835WJX5_9CHLO</name>
<dbReference type="InterPro" id="IPR035892">
    <property type="entry name" value="C2_domain_sf"/>
</dbReference>
<feature type="domain" description="C2 PI3K-type" evidence="10">
    <location>
        <begin position="113"/>
        <end position="327"/>
    </location>
</feature>
<evidence type="ECO:0000256" key="2">
    <source>
        <dbReference type="ARBA" id="ARBA00022679"/>
    </source>
</evidence>
<evidence type="ECO:0000256" key="7">
    <source>
        <dbReference type="SAM" id="MobiDB-lite"/>
    </source>
</evidence>
<keyword evidence="12" id="KW-1185">Reference proteome</keyword>
<feature type="region of interest" description="Disordered" evidence="7">
    <location>
        <begin position="768"/>
        <end position="916"/>
    </location>
</feature>
<dbReference type="InterPro" id="IPR002420">
    <property type="entry name" value="PI3K-type_C2_dom"/>
</dbReference>
<sequence length="1198" mass="124954">MWGTVPAGRGGGGATGGTAAGARGGLASGQFSFYVSCDINLNVRVKVSELQGLLPSARSSLPAALTNVTGVGAGGVGGVVGGGLGGTGVPVGHDATWPSHPSSAAATAAAAAAAATAGSTNGSGTGVTSAGPKTSSLYVIARLTSCGETLGLEATTAYAEAVCSPAPQRPQPPMLSASSSAAAATASESSAEEAAQAQAQEAQEAAVAGEAAGGGGGAGDVSTARWDEWLTFCVKYRDLPPDTQLVLVLVEAAEGRGREALVGSTVMPLFSKRGRLKTGPQRLAVWEGTPPCTQFPTSTPGKSRLHLLAPLAHRDRLARLEHLLHRHQRGEMAPGPGGEWLDGLTLAEIRRLAAADRAAWRSRPELRLTVLLPLFPHPVLCYQHVSAAAGAAAAAAAAGAAGREGVGGAAAGGAGAGWGQAGKREAGAGLLTSPDASVSAGAGAGGGVGGALIRLVDPEVGRDNPAELKAQKLARGLQRGVLDRDLKPNSEERRKLQAILKLPPNKPLHAEERALLWRFRASLTQDTRALTKFLQCVDWSDATEAKQAAELMRQWAPISAADALELLSPDFRAEGVRQHAVQALQAVDADELGAYLLQLVQALRYEAADTGSRLGAFLVQRAADDPALAVQLHWYLFCELDDPGFGLRARALHTQLLETLASGGPGSQGLVIADTIRRQVDLVKQLKAVIRELKSSKIKAARATERLREMVSENGPCGELTALRVPLPLDPHIVLAGIVPKECSVFKSAMLPLRLSFRIEAAPMNWKAPLLPPPPPGPHDPHSHPHQQHHYHSSSSQPGQRHPHQHQHPGGGGGGSHLSSGSVGSGSSSGAVHSPLGHTAGGGGGGGSYWQPPSDPLALLPTRTGIIPAPPGAPDAAGGGGGAAASGSHHGGSAGGHSHHGEGGGLAAAAAGPPPPGAPPPVLAGYRCCIIYKKGDDLRQDHFVLQMIGLMDRMLKRENLDLRMTPYKVLPTSCDDGLLEFVPSVPLSAVLAEHKTIHRFLALTQADPGGPFGLRAEVVETFVRSCAGYCVMTYILGVGDRHLDNLMLTHDGRLFHIDFGYILGADPKPFPPPMKLCKEMIEAMGGQGSDYYKQFRMYACEAYNILRKRADLLLSLFHLMAGASIEAIRADPEKAILKLQARGWGLGAGRSRAPMDKFRLDFDDEAAVEWMQGLINESATALLPQLVETTHRWAQYWR</sequence>
<organism evidence="11 12">
    <name type="scientific">Chlamydomonas schloesseri</name>
    <dbReference type="NCBI Taxonomy" id="2026947"/>
    <lineage>
        <taxon>Eukaryota</taxon>
        <taxon>Viridiplantae</taxon>
        <taxon>Chlorophyta</taxon>
        <taxon>core chlorophytes</taxon>
        <taxon>Chlorophyceae</taxon>
        <taxon>CS clade</taxon>
        <taxon>Chlamydomonadales</taxon>
        <taxon>Chlamydomonadaceae</taxon>
        <taxon>Chlamydomonas</taxon>
    </lineage>
</organism>
<dbReference type="GO" id="GO:0005768">
    <property type="term" value="C:endosome"/>
    <property type="evidence" value="ECO:0007669"/>
    <property type="project" value="TreeGrafter"/>
</dbReference>
<dbReference type="PROSITE" id="PS51545">
    <property type="entry name" value="PIK_HELICAL"/>
    <property type="match status" value="1"/>
</dbReference>
<reference evidence="11" key="1">
    <citation type="journal article" date="2020" name="bioRxiv">
        <title>Comparative genomics of Chlamydomonas.</title>
        <authorList>
            <person name="Craig R.J."/>
            <person name="Hasan A.R."/>
            <person name="Ness R.W."/>
            <person name="Keightley P.D."/>
        </authorList>
    </citation>
    <scope>NUCLEOTIDE SEQUENCE</scope>
    <source>
        <strain evidence="11">CCAP 11/173</strain>
    </source>
</reference>
<dbReference type="InterPro" id="IPR036940">
    <property type="entry name" value="PI3/4_kinase_cat_sf"/>
</dbReference>
<dbReference type="InterPro" id="IPR016024">
    <property type="entry name" value="ARM-type_fold"/>
</dbReference>
<evidence type="ECO:0000313" key="12">
    <source>
        <dbReference type="Proteomes" id="UP000613740"/>
    </source>
</evidence>
<dbReference type="InterPro" id="IPR042236">
    <property type="entry name" value="PI3K_accessory_sf"/>
</dbReference>
<evidence type="ECO:0000256" key="3">
    <source>
        <dbReference type="ARBA" id="ARBA00022741"/>
    </source>
</evidence>
<accession>A0A835WJX5</accession>
<dbReference type="GO" id="GO:0034271">
    <property type="term" value="C:phosphatidylinositol 3-kinase complex, class III, type I"/>
    <property type="evidence" value="ECO:0007669"/>
    <property type="project" value="TreeGrafter"/>
</dbReference>
<dbReference type="GO" id="GO:0005524">
    <property type="term" value="F:ATP binding"/>
    <property type="evidence" value="ECO:0007669"/>
    <property type="project" value="UniProtKB-KW"/>
</dbReference>
<dbReference type="AlphaFoldDB" id="A0A835WJX5"/>
<dbReference type="Gene3D" id="3.30.1010.10">
    <property type="entry name" value="Phosphatidylinositol 3-kinase Catalytic Subunit, Chain A, domain 4"/>
    <property type="match status" value="2"/>
</dbReference>
<dbReference type="GO" id="GO:0048015">
    <property type="term" value="P:phosphatidylinositol-mediated signaling"/>
    <property type="evidence" value="ECO:0007669"/>
    <property type="project" value="TreeGrafter"/>
</dbReference>
<dbReference type="SMART" id="SM00145">
    <property type="entry name" value="PI3Ka"/>
    <property type="match status" value="1"/>
</dbReference>